<evidence type="ECO:0000256" key="5">
    <source>
        <dbReference type="RuleBase" id="RU364065"/>
    </source>
</evidence>
<dbReference type="PROSITE" id="PS51354">
    <property type="entry name" value="GLUTAREDOXIN_2"/>
    <property type="match status" value="1"/>
</dbReference>
<comment type="similarity">
    <text evidence="2 5">Belongs to the glutaredoxin family.</text>
</comment>
<protein>
    <recommendedName>
        <fullName evidence="5">Glutaredoxin</fullName>
    </recommendedName>
</protein>
<accession>A0A3D9BW73</accession>
<dbReference type="InterPro" id="IPR014025">
    <property type="entry name" value="Glutaredoxin_subgr"/>
</dbReference>
<evidence type="ECO:0000256" key="1">
    <source>
        <dbReference type="ARBA" id="ARBA00002549"/>
    </source>
</evidence>
<dbReference type="PANTHER" id="PTHR45694">
    <property type="entry name" value="GLUTAREDOXIN 2"/>
    <property type="match status" value="1"/>
</dbReference>
<dbReference type="RefSeq" id="WP_115979031.1">
    <property type="nucleotide sequence ID" value="NZ_QOHR01000005.1"/>
</dbReference>
<gene>
    <name evidence="7" type="primary">grxC</name>
    <name evidence="7" type="ORF">DRV84_06285</name>
</gene>
<dbReference type="Gene3D" id="3.40.30.10">
    <property type="entry name" value="Glutaredoxin"/>
    <property type="match status" value="1"/>
</dbReference>
<keyword evidence="5" id="KW-0963">Cytoplasm</keyword>
<feature type="domain" description="Glutaredoxin" evidence="6">
    <location>
        <begin position="9"/>
        <end position="69"/>
    </location>
</feature>
<name>A0A3D9BW73_9RHOB</name>
<evidence type="ECO:0000256" key="4">
    <source>
        <dbReference type="ARBA" id="ARBA00022982"/>
    </source>
</evidence>
<comment type="caution">
    <text evidence="7">The sequence shown here is derived from an EMBL/GenBank/DDBJ whole genome shotgun (WGS) entry which is preliminary data.</text>
</comment>
<dbReference type="GO" id="GO:0045454">
    <property type="term" value="P:cell redox homeostasis"/>
    <property type="evidence" value="ECO:0007669"/>
    <property type="project" value="InterPro"/>
</dbReference>
<keyword evidence="5" id="KW-0676">Redox-active center</keyword>
<evidence type="ECO:0000256" key="2">
    <source>
        <dbReference type="ARBA" id="ARBA00007787"/>
    </source>
</evidence>
<dbReference type="GO" id="GO:0034599">
    <property type="term" value="P:cellular response to oxidative stress"/>
    <property type="evidence" value="ECO:0007669"/>
    <property type="project" value="TreeGrafter"/>
</dbReference>
<dbReference type="InterPro" id="IPR036249">
    <property type="entry name" value="Thioredoxin-like_sf"/>
</dbReference>
<dbReference type="NCBIfam" id="TIGR02181">
    <property type="entry name" value="GRX_bact"/>
    <property type="match status" value="1"/>
</dbReference>
<keyword evidence="3 5" id="KW-0813">Transport</keyword>
<dbReference type="Proteomes" id="UP000257131">
    <property type="component" value="Unassembled WGS sequence"/>
</dbReference>
<evidence type="ECO:0000313" key="7">
    <source>
        <dbReference type="EMBL" id="REC57775.1"/>
    </source>
</evidence>
<dbReference type="OrthoDB" id="9814618at2"/>
<dbReference type="Pfam" id="PF00462">
    <property type="entry name" value="Glutaredoxin"/>
    <property type="match status" value="1"/>
</dbReference>
<evidence type="ECO:0000256" key="3">
    <source>
        <dbReference type="ARBA" id="ARBA00022448"/>
    </source>
</evidence>
<evidence type="ECO:0000259" key="6">
    <source>
        <dbReference type="Pfam" id="PF00462"/>
    </source>
</evidence>
<evidence type="ECO:0000313" key="8">
    <source>
        <dbReference type="Proteomes" id="UP000257131"/>
    </source>
</evidence>
<reference evidence="7 8" key="1">
    <citation type="journal article" date="2017" name="Int. J. Syst. Evol. Microbiol.">
        <title>Rhodosalinus sediminis gen. nov., sp. nov., isolated from marine saltern.</title>
        <authorList>
            <person name="Guo L.Y."/>
            <person name="Ling S.K."/>
            <person name="Li C.M."/>
            <person name="Chen G.J."/>
            <person name="Du Z.J."/>
        </authorList>
    </citation>
    <scope>NUCLEOTIDE SEQUENCE [LARGE SCALE GENOMIC DNA]</scope>
    <source>
        <strain evidence="7 8">WDN1C137</strain>
    </source>
</reference>
<dbReference type="GO" id="GO:0005737">
    <property type="term" value="C:cytoplasm"/>
    <property type="evidence" value="ECO:0007669"/>
    <property type="project" value="TreeGrafter"/>
</dbReference>
<sequence>MTDATPKPVVIYTSPLCGFCTAAKRLLAKKGVTFEEIDIWAAPDRKPEMIQRAHGSRTVPQIFIDEEHIGGCDELYALERAGKLDPMLAA</sequence>
<keyword evidence="8" id="KW-1185">Reference proteome</keyword>
<dbReference type="AlphaFoldDB" id="A0A3D9BW73"/>
<dbReference type="InterPro" id="IPR011900">
    <property type="entry name" value="GRX_bact"/>
</dbReference>
<dbReference type="GO" id="GO:0015038">
    <property type="term" value="F:glutathione disulfide oxidoreductase activity"/>
    <property type="evidence" value="ECO:0007669"/>
    <property type="project" value="UniProtKB-UniRule"/>
</dbReference>
<keyword evidence="4 5" id="KW-0249">Electron transport</keyword>
<dbReference type="InterPro" id="IPR002109">
    <property type="entry name" value="Glutaredoxin"/>
</dbReference>
<organism evidence="7 8">
    <name type="scientific">Rhodosalinus sediminis</name>
    <dbReference type="NCBI Taxonomy" id="1940533"/>
    <lineage>
        <taxon>Bacteria</taxon>
        <taxon>Pseudomonadati</taxon>
        <taxon>Pseudomonadota</taxon>
        <taxon>Alphaproteobacteria</taxon>
        <taxon>Rhodobacterales</taxon>
        <taxon>Paracoccaceae</taxon>
        <taxon>Rhodosalinus</taxon>
    </lineage>
</organism>
<comment type="function">
    <text evidence="1 5">Has a glutathione-disulfide oxidoreductase activity in the presence of NADPH and glutathione reductase. Reduces low molecular weight disulfides and proteins.</text>
</comment>
<dbReference type="CDD" id="cd03418">
    <property type="entry name" value="GRX_GRXb_1_3_like"/>
    <property type="match status" value="1"/>
</dbReference>
<dbReference type="EMBL" id="QOHR01000005">
    <property type="protein sequence ID" value="REC57775.1"/>
    <property type="molecule type" value="Genomic_DNA"/>
</dbReference>
<dbReference type="SUPFAM" id="SSF52833">
    <property type="entry name" value="Thioredoxin-like"/>
    <property type="match status" value="1"/>
</dbReference>
<dbReference type="PANTHER" id="PTHR45694:SF18">
    <property type="entry name" value="GLUTAREDOXIN-1-RELATED"/>
    <property type="match status" value="1"/>
</dbReference>
<dbReference type="PRINTS" id="PR00160">
    <property type="entry name" value="GLUTAREDOXIN"/>
</dbReference>
<proteinExistence type="inferred from homology"/>